<dbReference type="SMART" id="SM01065">
    <property type="entry name" value="CBM_2"/>
    <property type="match status" value="1"/>
</dbReference>
<dbReference type="PANTHER" id="PTHR22958:SF1">
    <property type="entry name" value="GLYCEROPHOSPHOCHOLINE PHOSPHODIESTERASE GPCPD1"/>
    <property type="match status" value="1"/>
</dbReference>
<dbReference type="Gene3D" id="3.20.20.190">
    <property type="entry name" value="Phosphatidylinositol (PI) phosphodiesterase"/>
    <property type="match status" value="1"/>
</dbReference>
<sequence>MQSWFFVEDPSNAVLRCAGEVSEGTEAQEEVSEESVAIDWVFRVKAPNLRPEEVVCLTGDIPELGNWVPEDCVVLNKIDEDIWSINLKIPSKKKIHYRYFIGVVVELNQHVIVRCWETNFHPRRIKADQVQEPIEEDNFGSYNGLTKIDRGWLAAGMIVQFILNKTPFNLWRPRYDQREVYIKITPILLGVNSGRRYSRDDSQSGDQHDYPQYNFTEVASLHSKDPQFKPQGQFGHKFNTGDMNISRAIDDEPPYHAGFCVILPTVFKGSTGNLVLPLISMKQRPLGELKLEYLLILPLPNFDSDMRVTYSRYWKKAKQGLNVGHRGSGSSFKLELNESSEIRENTIASLKRAVVHGADFVEFDVQLSKDLVPVIYHDYHVCIAMRKKKTFTDSDMFELPIKELTLDQLRILKLYNLMEGKTNSPRFYDDDLEEHQPFPTLKSALELLDRKCGFNIEIKWTNRYADGTYELNDAIDINCYVDTILEVVLRHAEDRAIVFSSFNPDICTLIRLKQNRYPVMFLTQGQTTKYPQYDDPRCWTIINAVQFANMIEILGLCAHTEDILRDPTLVGLILIGRINYDRALFMMPPLHTEDILRDPTLIEHGLNAGMVMFCWGDVSDALTIQYLKDLGLHGIIYDKIYQFINSNEKESIYLMDGRESQQELIRSVAKAQEEAAVVLVESQSQFAKGAETLLRERMEAECDNISTATSLASLETGSATSEDVGV</sequence>
<evidence type="ECO:0000313" key="6">
    <source>
        <dbReference type="Proteomes" id="UP001458880"/>
    </source>
</evidence>
<name>A0AAW1JXZ9_POPJA</name>
<organism evidence="5 6">
    <name type="scientific">Popillia japonica</name>
    <name type="common">Japanese beetle</name>
    <dbReference type="NCBI Taxonomy" id="7064"/>
    <lineage>
        <taxon>Eukaryota</taxon>
        <taxon>Metazoa</taxon>
        <taxon>Ecdysozoa</taxon>
        <taxon>Arthropoda</taxon>
        <taxon>Hexapoda</taxon>
        <taxon>Insecta</taxon>
        <taxon>Pterygota</taxon>
        <taxon>Neoptera</taxon>
        <taxon>Endopterygota</taxon>
        <taxon>Coleoptera</taxon>
        <taxon>Polyphaga</taxon>
        <taxon>Scarabaeiformia</taxon>
        <taxon>Scarabaeidae</taxon>
        <taxon>Rutelinae</taxon>
        <taxon>Popillia</taxon>
    </lineage>
</organism>
<comment type="similarity">
    <text evidence="1">Belongs to the glycerophosphoryl diester phosphodiesterase family.</text>
</comment>
<dbReference type="EMBL" id="JASPKY010000306">
    <property type="protein sequence ID" value="KAK9709572.1"/>
    <property type="molecule type" value="Genomic_DNA"/>
</dbReference>
<accession>A0AAW1JXZ9</accession>
<dbReference type="SUPFAM" id="SSF51695">
    <property type="entry name" value="PLC-like phosphodiesterases"/>
    <property type="match status" value="1"/>
</dbReference>
<dbReference type="PROSITE" id="PS51704">
    <property type="entry name" value="GP_PDE"/>
    <property type="match status" value="1"/>
</dbReference>
<dbReference type="PROSITE" id="PS51166">
    <property type="entry name" value="CBM20"/>
    <property type="match status" value="1"/>
</dbReference>
<dbReference type="GO" id="GO:0046475">
    <property type="term" value="P:glycerophospholipid catabolic process"/>
    <property type="evidence" value="ECO:0007669"/>
    <property type="project" value="TreeGrafter"/>
</dbReference>
<evidence type="ECO:0000259" key="4">
    <source>
        <dbReference type="PROSITE" id="PS51704"/>
    </source>
</evidence>
<gene>
    <name evidence="5" type="ORF">QE152_g26508</name>
</gene>
<feature type="domain" description="GP-PDE" evidence="4">
    <location>
        <begin position="320"/>
        <end position="647"/>
    </location>
</feature>
<proteinExistence type="inferred from homology"/>
<dbReference type="InterPro" id="IPR013783">
    <property type="entry name" value="Ig-like_fold"/>
</dbReference>
<dbReference type="Pfam" id="PF03009">
    <property type="entry name" value="GDPD"/>
    <property type="match status" value="1"/>
</dbReference>
<protein>
    <submittedName>
        <fullName evidence="5">Starch binding domain</fullName>
    </submittedName>
</protein>
<dbReference type="InterPro" id="IPR013784">
    <property type="entry name" value="Carb-bd-like_fold"/>
</dbReference>
<dbReference type="Proteomes" id="UP001458880">
    <property type="component" value="Unassembled WGS sequence"/>
</dbReference>
<dbReference type="InterPro" id="IPR051578">
    <property type="entry name" value="GDPD"/>
</dbReference>
<dbReference type="GO" id="GO:2001070">
    <property type="term" value="F:starch binding"/>
    <property type="evidence" value="ECO:0007669"/>
    <property type="project" value="InterPro"/>
</dbReference>
<dbReference type="InterPro" id="IPR017946">
    <property type="entry name" value="PLC-like_Pdiesterase_TIM-brl"/>
</dbReference>
<evidence type="ECO:0000256" key="1">
    <source>
        <dbReference type="ARBA" id="ARBA00007277"/>
    </source>
</evidence>
<dbReference type="GO" id="GO:0047389">
    <property type="term" value="F:glycerophosphocholine phosphodiesterase activity"/>
    <property type="evidence" value="ECO:0007669"/>
    <property type="project" value="TreeGrafter"/>
</dbReference>
<evidence type="ECO:0000313" key="5">
    <source>
        <dbReference type="EMBL" id="KAK9709572.1"/>
    </source>
</evidence>
<evidence type="ECO:0000259" key="3">
    <source>
        <dbReference type="PROSITE" id="PS51166"/>
    </source>
</evidence>
<dbReference type="SUPFAM" id="SSF49452">
    <property type="entry name" value="Starch-binding domain-like"/>
    <property type="match status" value="1"/>
</dbReference>
<dbReference type="InterPro" id="IPR002044">
    <property type="entry name" value="CBM20"/>
</dbReference>
<keyword evidence="2" id="KW-0378">Hydrolase</keyword>
<dbReference type="PANTHER" id="PTHR22958">
    <property type="entry name" value="GLYCEROPHOSPHORYL DIESTER PHOSPHODIESTERASE"/>
    <property type="match status" value="1"/>
</dbReference>
<reference evidence="5 6" key="1">
    <citation type="journal article" date="2024" name="BMC Genomics">
        <title>De novo assembly and annotation of Popillia japonica's genome with initial clues to its potential as an invasive pest.</title>
        <authorList>
            <person name="Cucini C."/>
            <person name="Boschi S."/>
            <person name="Funari R."/>
            <person name="Cardaioli E."/>
            <person name="Iannotti N."/>
            <person name="Marturano G."/>
            <person name="Paoli F."/>
            <person name="Bruttini M."/>
            <person name="Carapelli A."/>
            <person name="Frati F."/>
            <person name="Nardi F."/>
        </authorList>
    </citation>
    <scope>NUCLEOTIDE SEQUENCE [LARGE SCALE GENOMIC DNA]</scope>
    <source>
        <strain evidence="5">DMR45628</strain>
    </source>
</reference>
<keyword evidence="6" id="KW-1185">Reference proteome</keyword>
<dbReference type="FunFam" id="3.20.20.190:FF:000032">
    <property type="entry name" value="Glycerophosphoryl diester phosphodiesterase, putative"/>
    <property type="match status" value="1"/>
</dbReference>
<comment type="caution">
    <text evidence="5">The sequence shown here is derived from an EMBL/GenBank/DDBJ whole genome shotgun (WGS) entry which is preliminary data.</text>
</comment>
<feature type="domain" description="CBM20" evidence="3">
    <location>
        <begin position="32"/>
        <end position="141"/>
    </location>
</feature>
<dbReference type="AlphaFoldDB" id="A0AAW1JXZ9"/>
<dbReference type="InterPro" id="IPR030395">
    <property type="entry name" value="GP_PDE_dom"/>
</dbReference>
<dbReference type="Pfam" id="PF00686">
    <property type="entry name" value="CBM_20"/>
    <property type="match status" value="1"/>
</dbReference>
<evidence type="ECO:0000256" key="2">
    <source>
        <dbReference type="ARBA" id="ARBA00022801"/>
    </source>
</evidence>
<dbReference type="Gene3D" id="2.60.40.10">
    <property type="entry name" value="Immunoglobulins"/>
    <property type="match status" value="1"/>
</dbReference>